<comment type="caution">
    <text evidence="1">The sequence shown here is derived from an EMBL/GenBank/DDBJ whole genome shotgun (WGS) entry which is preliminary data.</text>
</comment>
<proteinExistence type="predicted"/>
<reference evidence="1 2" key="1">
    <citation type="submission" date="2022-12" db="EMBL/GenBank/DDBJ databases">
        <title>Chromosome-level genome of Tegillarca granosa.</title>
        <authorList>
            <person name="Kim J."/>
        </authorList>
    </citation>
    <scope>NUCLEOTIDE SEQUENCE [LARGE SCALE GENOMIC DNA]</scope>
    <source>
        <strain evidence="1">Teg-2019</strain>
        <tissue evidence="1">Adductor muscle</tissue>
    </source>
</reference>
<name>A0ABQ9EQ03_TEGGR</name>
<protein>
    <submittedName>
        <fullName evidence="1">Uncharacterized protein</fullName>
    </submittedName>
</protein>
<organism evidence="1 2">
    <name type="scientific">Tegillarca granosa</name>
    <name type="common">Malaysian cockle</name>
    <name type="synonym">Anadara granosa</name>
    <dbReference type="NCBI Taxonomy" id="220873"/>
    <lineage>
        <taxon>Eukaryota</taxon>
        <taxon>Metazoa</taxon>
        <taxon>Spiralia</taxon>
        <taxon>Lophotrochozoa</taxon>
        <taxon>Mollusca</taxon>
        <taxon>Bivalvia</taxon>
        <taxon>Autobranchia</taxon>
        <taxon>Pteriomorphia</taxon>
        <taxon>Arcoida</taxon>
        <taxon>Arcoidea</taxon>
        <taxon>Arcidae</taxon>
        <taxon>Tegillarca</taxon>
    </lineage>
</organism>
<evidence type="ECO:0000313" key="1">
    <source>
        <dbReference type="EMBL" id="KAJ8305490.1"/>
    </source>
</evidence>
<dbReference type="EMBL" id="JARBDR010000813">
    <property type="protein sequence ID" value="KAJ8305490.1"/>
    <property type="molecule type" value="Genomic_DNA"/>
</dbReference>
<evidence type="ECO:0000313" key="2">
    <source>
        <dbReference type="Proteomes" id="UP001217089"/>
    </source>
</evidence>
<dbReference type="PANTHER" id="PTHR34415:SF1">
    <property type="entry name" value="INTEGRASE CATALYTIC DOMAIN-CONTAINING PROTEIN"/>
    <property type="match status" value="1"/>
</dbReference>
<dbReference type="PANTHER" id="PTHR34415">
    <property type="entry name" value="INTEGRASE CATALYTIC DOMAIN-CONTAINING PROTEIN"/>
    <property type="match status" value="1"/>
</dbReference>
<accession>A0ABQ9EQ03</accession>
<gene>
    <name evidence="1" type="ORF">KUTeg_016035</name>
</gene>
<dbReference type="Proteomes" id="UP001217089">
    <property type="component" value="Unassembled WGS sequence"/>
</dbReference>
<keyword evidence="2" id="KW-1185">Reference proteome</keyword>
<sequence>MDIPPDISVSFTHPDISGDISYVVNEYYDQSTSDVKSRRHYRSSLTESDSCDDNDNQDEYECAAASIDSSIVQSRIRDYLSSQSDADDSSTTCTGSDMSDAELASVQSHSCKAGCIKRLDAKRVLENRLNMQELEKGERDLIILGQLQACGLSRGDTTSKGDRKRHRFSYQFDNETVCADCFIYINSISSKYLKNLRKHLNTHGVVPRTHGNKGKMPHNALKYADVKNIVQFLIGYADRYGMPKPYSRGVNDIIPPIYLPAQETYDSIHKKYLDVAGEMYFRSVSESTFRSLWKQCVPHVQFMRTRTDVCHICENYRKELQEVDTEDEKTYSESSDRKRLLLERCKAAEAEHKSGIRREDMRCIHYTFGFAQPILVPGHVRQEGALYFKSPLKSELVWHFK</sequence>